<organism evidence="1 2">
    <name type="scientific">Anaeromyxobacter oryzae</name>
    <dbReference type="NCBI Taxonomy" id="2918170"/>
    <lineage>
        <taxon>Bacteria</taxon>
        <taxon>Pseudomonadati</taxon>
        <taxon>Myxococcota</taxon>
        <taxon>Myxococcia</taxon>
        <taxon>Myxococcales</taxon>
        <taxon>Cystobacterineae</taxon>
        <taxon>Anaeromyxobacteraceae</taxon>
        <taxon>Anaeromyxobacter</taxon>
    </lineage>
</organism>
<dbReference type="Pfam" id="PF09650">
    <property type="entry name" value="PHA_gran_rgn"/>
    <property type="match status" value="1"/>
</dbReference>
<evidence type="ECO:0000313" key="2">
    <source>
        <dbReference type="Proteomes" id="UP001162891"/>
    </source>
</evidence>
<reference evidence="2" key="1">
    <citation type="journal article" date="2022" name="Int. J. Syst. Evol. Microbiol.">
        <title>Anaeromyxobacter oryzae sp. nov., Anaeromyxobacter diazotrophicus sp. nov. and Anaeromyxobacter paludicola sp. nov., isolated from paddy soils.</title>
        <authorList>
            <person name="Itoh H."/>
            <person name="Xu Z."/>
            <person name="Mise K."/>
            <person name="Masuda Y."/>
            <person name="Ushijima N."/>
            <person name="Hayakawa C."/>
            <person name="Shiratori Y."/>
            <person name="Senoo K."/>
        </authorList>
    </citation>
    <scope>NUCLEOTIDE SEQUENCE [LARGE SCALE GENOMIC DNA]</scope>
    <source>
        <strain evidence="2">Red232</strain>
    </source>
</reference>
<proteinExistence type="predicted"/>
<dbReference type="RefSeq" id="WP_248360425.1">
    <property type="nucleotide sequence ID" value="NZ_AP025591.1"/>
</dbReference>
<accession>A0ABM7WTF0</accession>
<protein>
    <recommendedName>
        <fullName evidence="3">Polyhydroxyalkanoic acid system protein</fullName>
    </recommendedName>
</protein>
<evidence type="ECO:0000313" key="1">
    <source>
        <dbReference type="EMBL" id="BDG02737.1"/>
    </source>
</evidence>
<evidence type="ECO:0008006" key="3">
    <source>
        <dbReference type="Google" id="ProtNLM"/>
    </source>
</evidence>
<keyword evidence="2" id="KW-1185">Reference proteome</keyword>
<dbReference type="Proteomes" id="UP001162891">
    <property type="component" value="Chromosome"/>
</dbReference>
<dbReference type="EMBL" id="AP025591">
    <property type="protein sequence ID" value="BDG02737.1"/>
    <property type="molecule type" value="Genomic_DNA"/>
</dbReference>
<name>A0ABM7WTF0_9BACT</name>
<gene>
    <name evidence="1" type="ORF">AMOR_17330</name>
</gene>
<sequence length="95" mass="10756">MPQITRKYPGKKAAEIYEKVDEVMERIAQKMSLDYEKDLDAKTGKVSKMGVSGAYAVKDEQVTIDLKFPMLVPGSMRQKVQEDIERKLDGLFGQS</sequence>
<dbReference type="InterPro" id="IPR013433">
    <property type="entry name" value="PHA_gran_rgn"/>
</dbReference>